<evidence type="ECO:0000256" key="1">
    <source>
        <dbReference type="SAM" id="Phobius"/>
    </source>
</evidence>
<gene>
    <name evidence="2" type="ORF">AWH69_02975</name>
</gene>
<evidence type="ECO:0000313" key="2">
    <source>
        <dbReference type="EMBL" id="OAB88761.1"/>
    </source>
</evidence>
<feature type="transmembrane region" description="Helical" evidence="1">
    <location>
        <begin position="99"/>
        <end position="121"/>
    </location>
</feature>
<evidence type="ECO:0000313" key="3">
    <source>
        <dbReference type="Proteomes" id="UP000076976"/>
    </source>
</evidence>
<feature type="transmembrane region" description="Helical" evidence="1">
    <location>
        <begin position="72"/>
        <end position="93"/>
    </location>
</feature>
<dbReference type="Proteomes" id="UP000076976">
    <property type="component" value="Unassembled WGS sequence"/>
</dbReference>
<keyword evidence="1" id="KW-0472">Membrane</keyword>
<reference evidence="2 3" key="1">
    <citation type="submission" date="2016-01" db="EMBL/GenBank/DDBJ databases">
        <title>Janibacter melonis strain CD11_4 genome sequencing and assembly.</title>
        <authorList>
            <person name="Nair G.R."/>
            <person name="Kaur G."/>
            <person name="Chander A.M."/>
            <person name="Mayilraj S."/>
        </authorList>
    </citation>
    <scope>NUCLEOTIDE SEQUENCE [LARGE SCALE GENOMIC DNA]</scope>
    <source>
        <strain evidence="2 3">CD11-4</strain>
    </source>
</reference>
<sequence length="199" mass="21639">MLLGIVVVVSMIAPFAALLAPIGNTDYGAHVESDGFAGTGLLVIALLCFAAGSIAQVWLLSHWWRAGRHHDSMWVASSAVALGSSVFGLWWFAQFLSRASYLLLLPVLLVTGLIGAVVLYAQRTMTVKSEGGLLRAKGEARAARLRALPAEEQQALLAERRQIVDVLVERELVDEAMAQRVLEMPLGEWWTLREESSTG</sequence>
<dbReference type="AlphaFoldDB" id="A0A176QGG1"/>
<proteinExistence type="predicted"/>
<feature type="transmembrane region" description="Helical" evidence="1">
    <location>
        <begin position="35"/>
        <end position="60"/>
    </location>
</feature>
<keyword evidence="3" id="KW-1185">Reference proteome</keyword>
<dbReference type="EMBL" id="LQZG01000001">
    <property type="protein sequence ID" value="OAB88761.1"/>
    <property type="molecule type" value="Genomic_DNA"/>
</dbReference>
<keyword evidence="1" id="KW-0812">Transmembrane</keyword>
<organism evidence="2 3">
    <name type="scientific">Janibacter melonis</name>
    <dbReference type="NCBI Taxonomy" id="262209"/>
    <lineage>
        <taxon>Bacteria</taxon>
        <taxon>Bacillati</taxon>
        <taxon>Actinomycetota</taxon>
        <taxon>Actinomycetes</taxon>
        <taxon>Micrococcales</taxon>
        <taxon>Intrasporangiaceae</taxon>
        <taxon>Janibacter</taxon>
    </lineage>
</organism>
<protein>
    <submittedName>
        <fullName evidence="2">Uncharacterized protein</fullName>
    </submittedName>
</protein>
<keyword evidence="1" id="KW-1133">Transmembrane helix</keyword>
<comment type="caution">
    <text evidence="2">The sequence shown here is derived from an EMBL/GenBank/DDBJ whole genome shotgun (WGS) entry which is preliminary data.</text>
</comment>
<accession>A0A176QGG1</accession>
<name>A0A176QGG1_9MICO</name>